<comment type="caution">
    <text evidence="1">The sequence shown here is derived from an EMBL/GenBank/DDBJ whole genome shotgun (WGS) entry which is preliminary data.</text>
</comment>
<evidence type="ECO:0000313" key="1">
    <source>
        <dbReference type="EMBL" id="RNA22351.1"/>
    </source>
</evidence>
<gene>
    <name evidence="1" type="ORF">BpHYR1_015703</name>
</gene>
<protein>
    <submittedName>
        <fullName evidence="1">Uncharacterized protein</fullName>
    </submittedName>
</protein>
<organism evidence="1 2">
    <name type="scientific">Brachionus plicatilis</name>
    <name type="common">Marine rotifer</name>
    <name type="synonym">Brachionus muelleri</name>
    <dbReference type="NCBI Taxonomy" id="10195"/>
    <lineage>
        <taxon>Eukaryota</taxon>
        <taxon>Metazoa</taxon>
        <taxon>Spiralia</taxon>
        <taxon>Gnathifera</taxon>
        <taxon>Rotifera</taxon>
        <taxon>Eurotatoria</taxon>
        <taxon>Monogononta</taxon>
        <taxon>Pseudotrocha</taxon>
        <taxon>Ploima</taxon>
        <taxon>Brachionidae</taxon>
        <taxon>Brachionus</taxon>
    </lineage>
</organism>
<dbReference type="AlphaFoldDB" id="A0A3M7RFS6"/>
<dbReference type="OrthoDB" id="10575442at2759"/>
<sequence length="104" mass="12020">MLNFTYKNSSKNIQHLIVLGQKNDYVDSILKILNEIEYNGNFDVLEKCKYYKYASEMEHKAKKKDNIIFKELYSVFNDSNRTPLFLSGAEQVVGESASAIDLNK</sequence>
<accession>A0A3M7RFS6</accession>
<dbReference type="EMBL" id="REGN01003485">
    <property type="protein sequence ID" value="RNA22351.1"/>
    <property type="molecule type" value="Genomic_DNA"/>
</dbReference>
<dbReference type="Proteomes" id="UP000276133">
    <property type="component" value="Unassembled WGS sequence"/>
</dbReference>
<proteinExistence type="predicted"/>
<keyword evidence="2" id="KW-1185">Reference proteome</keyword>
<evidence type="ECO:0000313" key="2">
    <source>
        <dbReference type="Proteomes" id="UP000276133"/>
    </source>
</evidence>
<reference evidence="1 2" key="1">
    <citation type="journal article" date="2018" name="Sci. Rep.">
        <title>Genomic signatures of local adaptation to the degree of environmental predictability in rotifers.</title>
        <authorList>
            <person name="Franch-Gras L."/>
            <person name="Hahn C."/>
            <person name="Garcia-Roger E.M."/>
            <person name="Carmona M.J."/>
            <person name="Serra M."/>
            <person name="Gomez A."/>
        </authorList>
    </citation>
    <scope>NUCLEOTIDE SEQUENCE [LARGE SCALE GENOMIC DNA]</scope>
    <source>
        <strain evidence="1">HYR1</strain>
    </source>
</reference>
<name>A0A3M7RFS6_BRAPC</name>